<dbReference type="VEuPathDB" id="TriTrypDB:TvY486_0900260"/>
<organism evidence="1">
    <name type="scientific">Trypanosoma vivax (strain Y486)</name>
    <dbReference type="NCBI Taxonomy" id="1055687"/>
    <lineage>
        <taxon>Eukaryota</taxon>
        <taxon>Discoba</taxon>
        <taxon>Euglenozoa</taxon>
        <taxon>Kinetoplastea</taxon>
        <taxon>Metakinetoplastina</taxon>
        <taxon>Trypanosomatida</taxon>
        <taxon>Trypanosomatidae</taxon>
        <taxon>Trypanosoma</taxon>
        <taxon>Duttonella</taxon>
    </lineage>
</organism>
<name>G0U3W3_TRYVY</name>
<proteinExistence type="predicted"/>
<sequence>MRCSPLQFTLLSTAFSSFDRPRCLSKLTQTTHKMSPLPCLLSHFSPYFRSVGQLFHSVPVKAGSPRPRTVFCFSSVVVGRLALTYRLPIKICLQDLCDCVR</sequence>
<reference evidence="1" key="1">
    <citation type="journal article" date="2012" name="Proc. Natl. Acad. Sci. U.S.A.">
        <title>Antigenic diversity is generated by distinct evolutionary mechanisms in African trypanosome species.</title>
        <authorList>
            <person name="Jackson A.P."/>
            <person name="Berry A."/>
            <person name="Aslett M."/>
            <person name="Allison H.C."/>
            <person name="Burton P."/>
            <person name="Vavrova-Anderson J."/>
            <person name="Brown R."/>
            <person name="Browne H."/>
            <person name="Corton N."/>
            <person name="Hauser H."/>
            <person name="Gamble J."/>
            <person name="Gilderthorp R."/>
            <person name="Marcello L."/>
            <person name="McQuillan J."/>
            <person name="Otto T.D."/>
            <person name="Quail M.A."/>
            <person name="Sanders M.J."/>
            <person name="van Tonder A."/>
            <person name="Ginger M.L."/>
            <person name="Field M.C."/>
            <person name="Barry J.D."/>
            <person name="Hertz-Fowler C."/>
            <person name="Berriman M."/>
        </authorList>
    </citation>
    <scope>NUCLEOTIDE SEQUENCE</scope>
    <source>
        <strain evidence="1">Y486</strain>
    </source>
</reference>
<dbReference type="AlphaFoldDB" id="G0U3W3"/>
<protein>
    <submittedName>
        <fullName evidence="1">Uncharacterized protein</fullName>
    </submittedName>
</protein>
<dbReference type="EMBL" id="HE573025">
    <property type="protein sequence ID" value="CCC50203.1"/>
    <property type="molecule type" value="Genomic_DNA"/>
</dbReference>
<gene>
    <name evidence="1" type="ORF">TVY486_0900260</name>
</gene>
<accession>G0U3W3</accession>
<evidence type="ECO:0000313" key="1">
    <source>
        <dbReference type="EMBL" id="CCC50203.1"/>
    </source>
</evidence>